<keyword evidence="11" id="KW-1185">Reference proteome</keyword>
<dbReference type="Gene3D" id="3.20.20.80">
    <property type="entry name" value="Glycosidases"/>
    <property type="match status" value="1"/>
</dbReference>
<evidence type="ECO:0000256" key="3">
    <source>
        <dbReference type="ARBA" id="ARBA00023295"/>
    </source>
</evidence>
<dbReference type="Pfam" id="PF13802">
    <property type="entry name" value="Gal_mutarotas_2"/>
    <property type="match status" value="1"/>
</dbReference>
<dbReference type="InterPro" id="IPR025887">
    <property type="entry name" value="Glyco_hydro_31_N_dom"/>
</dbReference>
<dbReference type="CDD" id="cd14752">
    <property type="entry name" value="GH31_N"/>
    <property type="match status" value="1"/>
</dbReference>
<dbReference type="InterPro" id="IPR000322">
    <property type="entry name" value="Glyco_hydro_31_TIM"/>
</dbReference>
<keyword evidence="2 4" id="KW-0378">Hydrolase</keyword>
<dbReference type="PANTHER" id="PTHR22762:SF166">
    <property type="entry name" value="ALPHA-GLUCOSIDASE"/>
    <property type="match status" value="1"/>
</dbReference>
<feature type="region of interest" description="Disordered" evidence="5">
    <location>
        <begin position="1"/>
        <end position="27"/>
    </location>
</feature>
<dbReference type="Gene3D" id="2.60.40.1180">
    <property type="entry name" value="Golgi alpha-mannosidase II"/>
    <property type="match status" value="2"/>
</dbReference>
<dbReference type="Gene3D" id="2.60.40.1760">
    <property type="entry name" value="glycosyl hydrolase (family 31)"/>
    <property type="match status" value="1"/>
</dbReference>
<dbReference type="InterPro" id="IPR048395">
    <property type="entry name" value="Glyco_hydro_31_C"/>
</dbReference>
<feature type="domain" description="DUF5110" evidence="8">
    <location>
        <begin position="693"/>
        <end position="762"/>
    </location>
</feature>
<dbReference type="InterPro" id="IPR011013">
    <property type="entry name" value="Gal_mutarotase_sf_dom"/>
</dbReference>
<dbReference type="EMBL" id="JBHUMM010000009">
    <property type="protein sequence ID" value="MFD2671072.1"/>
    <property type="molecule type" value="Genomic_DNA"/>
</dbReference>
<feature type="domain" description="Glycosyl hydrolase family 31 C-terminal" evidence="9">
    <location>
        <begin position="590"/>
        <end position="675"/>
    </location>
</feature>
<evidence type="ECO:0000259" key="6">
    <source>
        <dbReference type="Pfam" id="PF01055"/>
    </source>
</evidence>
<dbReference type="RefSeq" id="WP_379928503.1">
    <property type="nucleotide sequence ID" value="NZ_JBHUMM010000009.1"/>
</dbReference>
<evidence type="ECO:0000259" key="8">
    <source>
        <dbReference type="Pfam" id="PF17137"/>
    </source>
</evidence>
<dbReference type="Pfam" id="PF17137">
    <property type="entry name" value="DUF5110"/>
    <property type="match status" value="1"/>
</dbReference>
<dbReference type="PROSITE" id="PS00129">
    <property type="entry name" value="GLYCOSYL_HYDROL_F31_1"/>
    <property type="match status" value="1"/>
</dbReference>
<evidence type="ECO:0000256" key="2">
    <source>
        <dbReference type="ARBA" id="ARBA00022801"/>
    </source>
</evidence>
<evidence type="ECO:0000313" key="11">
    <source>
        <dbReference type="Proteomes" id="UP001597497"/>
    </source>
</evidence>
<evidence type="ECO:0000259" key="9">
    <source>
        <dbReference type="Pfam" id="PF21365"/>
    </source>
</evidence>
<dbReference type="Pfam" id="PF21365">
    <property type="entry name" value="Glyco_hydro_31_3rd"/>
    <property type="match status" value="1"/>
</dbReference>
<dbReference type="InterPro" id="IPR017853">
    <property type="entry name" value="GH"/>
</dbReference>
<gene>
    <name evidence="10" type="ORF">ACFSUC_05585</name>
</gene>
<comment type="caution">
    <text evidence="10">The sequence shown here is derived from an EMBL/GenBank/DDBJ whole genome shotgun (WGS) entry which is preliminary data.</text>
</comment>
<evidence type="ECO:0000256" key="1">
    <source>
        <dbReference type="ARBA" id="ARBA00007806"/>
    </source>
</evidence>
<keyword evidence="3 4" id="KW-0326">Glycosidase</keyword>
<dbReference type="InterPro" id="IPR013780">
    <property type="entry name" value="Glyco_hydro_b"/>
</dbReference>
<feature type="domain" description="Glycoside hydrolase family 31 N-terminal" evidence="7">
    <location>
        <begin position="50"/>
        <end position="214"/>
    </location>
</feature>
<dbReference type="Proteomes" id="UP001597497">
    <property type="component" value="Unassembled WGS sequence"/>
</dbReference>
<sequence length="820" mass="94234">MQTSETIHPDNIGPKSQMDMKPARTPGRLQSWTFDPEQGIALLYGDHANLAIRFVSEEIIRVQLFEQEQPDWSATVAVLDLEQAVPVMDVTETETELWVSGAKHTVRVSRAELSFQLLRSDGEPVTGAHQLEWDRTGTRCIGELSPTAQLYGLGETTGDLNKRGEQYTMWNSDVFDPHVPETPSLYQSIPFLVHFDQGQSYGCFLDNPGKCDYDLRNRPDAYEIQISTGKLDMYLIADEELKQVLTHYTALTGRISMPPLWALGYHQSRYSYKSQEEVMTIARTFREKQIPCDVIYLDIHYMDGYRVFTFDKEQFPDPQQMMTELVEMGFRVVPIVDPGVKKDASYSVYREGIQHDYFCKKLEGDLYTGEVWPGESAFADFTKEEAARWWGRQHQYYTDMGISGIWNDMNEPSIFNVDSKTMDLDVIHEHDGRYSTHEEIHNLYGLLMSRATFLGLRELLEGERAFVLTRAGYAGIQRYAAVWTGDNRSYWEHLAMVMPMTLNLGLSGIPFCGTDIGGFAHHASGELVARWTQLGTFSPYCRNHSLDGTRYQEPWQFGEEIEAICKQYIELRYRWLPHLYSLFHEASRTGWPILRPLLLEFPQDAETYGLSDQMMVGSQVMIAPIYRPNTTRRAVYLPQGSWVDYWTGEELEGGQYHLATAPLDTMPIYIRGGAIWTEAELASSTQYQQWDTIHIQLYANGTGESATSYYEDDRQTYDYESGASQMFELKRVQTEDRLSFSVSRTHTCEDAASVKKWKLTVRHLPRTPQSVEGLEQQGDSWRYDQERHEVIVETSRIEFEINIHFPSFLSGHSCPRPSGD</sequence>
<dbReference type="PANTHER" id="PTHR22762">
    <property type="entry name" value="ALPHA-GLUCOSIDASE"/>
    <property type="match status" value="1"/>
</dbReference>
<evidence type="ECO:0000256" key="4">
    <source>
        <dbReference type="RuleBase" id="RU361185"/>
    </source>
</evidence>
<reference evidence="11" key="1">
    <citation type="journal article" date="2019" name="Int. J. Syst. Evol. Microbiol.">
        <title>The Global Catalogue of Microorganisms (GCM) 10K type strain sequencing project: providing services to taxonomists for standard genome sequencing and annotation.</title>
        <authorList>
            <consortium name="The Broad Institute Genomics Platform"/>
            <consortium name="The Broad Institute Genome Sequencing Center for Infectious Disease"/>
            <person name="Wu L."/>
            <person name="Ma J."/>
        </authorList>
    </citation>
    <scope>NUCLEOTIDE SEQUENCE [LARGE SCALE GENOMIC DNA]</scope>
    <source>
        <strain evidence="11">KCTC 33676</strain>
    </source>
</reference>
<dbReference type="SUPFAM" id="SSF74650">
    <property type="entry name" value="Galactose mutarotase-like"/>
    <property type="match status" value="1"/>
</dbReference>
<evidence type="ECO:0000313" key="10">
    <source>
        <dbReference type="EMBL" id="MFD2671072.1"/>
    </source>
</evidence>
<protein>
    <submittedName>
        <fullName evidence="10">TIM-barrel domain-containing protein</fullName>
    </submittedName>
</protein>
<evidence type="ECO:0000259" key="7">
    <source>
        <dbReference type="Pfam" id="PF13802"/>
    </source>
</evidence>
<dbReference type="Pfam" id="PF01055">
    <property type="entry name" value="Glyco_hydro_31_2nd"/>
    <property type="match status" value="1"/>
</dbReference>
<dbReference type="InterPro" id="IPR030458">
    <property type="entry name" value="Glyco_hydro_31_AS"/>
</dbReference>
<dbReference type="SUPFAM" id="SSF51445">
    <property type="entry name" value="(Trans)glycosidases"/>
    <property type="match status" value="1"/>
</dbReference>
<name>A0ABW5R7K8_9BACL</name>
<dbReference type="SUPFAM" id="SSF51011">
    <property type="entry name" value="Glycosyl hydrolase domain"/>
    <property type="match status" value="1"/>
</dbReference>
<accession>A0ABW5R7K8</accession>
<organism evidence="10 11">
    <name type="scientific">Marinicrinis sediminis</name>
    <dbReference type="NCBI Taxonomy" id="1652465"/>
    <lineage>
        <taxon>Bacteria</taxon>
        <taxon>Bacillati</taxon>
        <taxon>Bacillota</taxon>
        <taxon>Bacilli</taxon>
        <taxon>Bacillales</taxon>
        <taxon>Paenibacillaceae</taxon>
    </lineage>
</organism>
<evidence type="ECO:0000256" key="5">
    <source>
        <dbReference type="SAM" id="MobiDB-lite"/>
    </source>
</evidence>
<proteinExistence type="inferred from homology"/>
<comment type="similarity">
    <text evidence="1 4">Belongs to the glycosyl hydrolase 31 family.</text>
</comment>
<dbReference type="InterPro" id="IPR033403">
    <property type="entry name" value="DUF5110"/>
</dbReference>
<dbReference type="CDD" id="cd06604">
    <property type="entry name" value="GH31_glucosidase_II_MalA"/>
    <property type="match status" value="1"/>
</dbReference>
<feature type="domain" description="Glycoside hydrolase family 31 TIM barrel" evidence="6">
    <location>
        <begin position="256"/>
        <end position="582"/>
    </location>
</feature>